<comment type="cofactor">
    <cofactor evidence="1">
        <name>FAD</name>
        <dbReference type="ChEBI" id="CHEBI:57692"/>
    </cofactor>
</comment>
<dbReference type="EMBL" id="FNBE01000012">
    <property type="protein sequence ID" value="SDG53106.1"/>
    <property type="molecule type" value="Genomic_DNA"/>
</dbReference>
<keyword evidence="2" id="KW-0285">Flavoprotein</keyword>
<reference evidence="7 8" key="1">
    <citation type="submission" date="2016-10" db="EMBL/GenBank/DDBJ databases">
        <authorList>
            <person name="de Groot N.N."/>
        </authorList>
    </citation>
    <scope>NUCLEOTIDE SEQUENCE [LARGE SCALE GENOMIC DNA]</scope>
    <source>
        <strain evidence="7 8">CGMCC 4.3143</strain>
    </source>
</reference>
<evidence type="ECO:0000313" key="7">
    <source>
        <dbReference type="EMBL" id="SDG53106.1"/>
    </source>
</evidence>
<gene>
    <name evidence="7" type="ORF">SAMN05216377_112215</name>
</gene>
<dbReference type="PRINTS" id="PR00420">
    <property type="entry name" value="RNGMNOXGNASE"/>
</dbReference>
<organism evidence="7 8">
    <name type="scientific">Pseudonocardia oroxyli</name>
    <dbReference type="NCBI Taxonomy" id="366584"/>
    <lineage>
        <taxon>Bacteria</taxon>
        <taxon>Bacillati</taxon>
        <taxon>Actinomycetota</taxon>
        <taxon>Actinomycetes</taxon>
        <taxon>Pseudonocardiales</taxon>
        <taxon>Pseudonocardiaceae</taxon>
        <taxon>Pseudonocardia</taxon>
    </lineage>
</organism>
<evidence type="ECO:0000259" key="6">
    <source>
        <dbReference type="Pfam" id="PF01494"/>
    </source>
</evidence>
<feature type="domain" description="FAD-binding" evidence="6">
    <location>
        <begin position="7"/>
        <end position="362"/>
    </location>
</feature>
<dbReference type="InterPro" id="IPR036188">
    <property type="entry name" value="FAD/NAD-bd_sf"/>
</dbReference>
<evidence type="ECO:0000256" key="4">
    <source>
        <dbReference type="ARBA" id="ARBA00023002"/>
    </source>
</evidence>
<evidence type="ECO:0000256" key="1">
    <source>
        <dbReference type="ARBA" id="ARBA00001974"/>
    </source>
</evidence>
<dbReference type="SUPFAM" id="SSF51905">
    <property type="entry name" value="FAD/NAD(P)-binding domain"/>
    <property type="match status" value="1"/>
</dbReference>
<name>A0A1G7V030_PSEOR</name>
<dbReference type="GO" id="GO:0071949">
    <property type="term" value="F:FAD binding"/>
    <property type="evidence" value="ECO:0007669"/>
    <property type="project" value="InterPro"/>
</dbReference>
<proteinExistence type="predicted"/>
<sequence length="420" mass="46127">MASQSFTVTIAGGGLGGLTTALALRRKGLRTVVLEQAPQLGEVGAGIQTAPNASRILFGLGLRRQMAAIHTEPTDQVRRRWADGSIIASLPLADRVKREYGAPYWHYHRADLHRILLAACTDPDGPGPVTEVHTDSGVVDVDRSEPDRPVAVTADGRRFAGDVLIGADGIRSRVRDACDFDDTLVFSGEMCFRALIPGDKIRADPTTRFLADRFHSTIWYGPDRHLVHYFVRGGEYLNVVAVVPNTLDTTDAWTLPATAAELVDAFPGWDDRVAAVLAKADDASKWALFRRRRDPVWVDGRVALLGDACHAMLPYQAQGASQAMEDAAVLAEELGAATRDGIDGALVRYVSRRATHAGMVQDASLENMRFYHLPDGPEQRERDELLRDFRGESDLSYDWLWGGSPLHDPDTESLTYPFAR</sequence>
<dbReference type="InterPro" id="IPR050493">
    <property type="entry name" value="FAD-dep_Monooxygenase_BioMet"/>
</dbReference>
<dbReference type="InterPro" id="IPR002938">
    <property type="entry name" value="FAD-bd"/>
</dbReference>
<dbReference type="STRING" id="366584.SAMN05216377_112215"/>
<keyword evidence="3" id="KW-0274">FAD</keyword>
<dbReference type="PANTHER" id="PTHR13789:SF318">
    <property type="entry name" value="GERANYLGERANYL DIPHOSPHATE REDUCTASE"/>
    <property type="match status" value="1"/>
</dbReference>
<dbReference type="GO" id="GO:0004497">
    <property type="term" value="F:monooxygenase activity"/>
    <property type="evidence" value="ECO:0007669"/>
    <property type="project" value="UniProtKB-KW"/>
</dbReference>
<evidence type="ECO:0000256" key="5">
    <source>
        <dbReference type="ARBA" id="ARBA00023033"/>
    </source>
</evidence>
<protein>
    <submittedName>
        <fullName evidence="7">Salicylate hydroxylase</fullName>
    </submittedName>
</protein>
<evidence type="ECO:0000256" key="3">
    <source>
        <dbReference type="ARBA" id="ARBA00022827"/>
    </source>
</evidence>
<dbReference type="SUPFAM" id="SSF54373">
    <property type="entry name" value="FAD-linked reductases, C-terminal domain"/>
    <property type="match status" value="1"/>
</dbReference>
<dbReference type="AlphaFoldDB" id="A0A1G7V030"/>
<accession>A0A1G7V030</accession>
<dbReference type="PANTHER" id="PTHR13789">
    <property type="entry name" value="MONOOXYGENASE"/>
    <property type="match status" value="1"/>
</dbReference>
<dbReference type="OrthoDB" id="9782160at2"/>
<keyword evidence="8" id="KW-1185">Reference proteome</keyword>
<keyword evidence="5" id="KW-0503">Monooxygenase</keyword>
<keyword evidence="4" id="KW-0560">Oxidoreductase</keyword>
<evidence type="ECO:0000313" key="8">
    <source>
        <dbReference type="Proteomes" id="UP000198967"/>
    </source>
</evidence>
<dbReference type="Pfam" id="PF01494">
    <property type="entry name" value="FAD_binding_3"/>
    <property type="match status" value="1"/>
</dbReference>
<evidence type="ECO:0000256" key="2">
    <source>
        <dbReference type="ARBA" id="ARBA00022630"/>
    </source>
</evidence>
<dbReference type="Gene3D" id="3.50.50.60">
    <property type="entry name" value="FAD/NAD(P)-binding domain"/>
    <property type="match status" value="1"/>
</dbReference>
<dbReference type="RefSeq" id="WP_093086771.1">
    <property type="nucleotide sequence ID" value="NZ_FNBE01000012.1"/>
</dbReference>
<dbReference type="Proteomes" id="UP000198967">
    <property type="component" value="Unassembled WGS sequence"/>
</dbReference>